<dbReference type="InterPro" id="IPR045330">
    <property type="entry name" value="TRM3/TARBP1"/>
</dbReference>
<dbReference type="PANTHER" id="PTHR12029">
    <property type="entry name" value="RNA METHYLTRANSFERASE"/>
    <property type="match status" value="1"/>
</dbReference>
<comment type="caution">
    <text evidence="1">The sequence shown here is derived from an EMBL/GenBank/DDBJ whole genome shotgun (WGS) entry which is preliminary data.</text>
</comment>
<organism evidence="1 2">
    <name type="scientific">Camelus dromedarius</name>
    <name type="common">Dromedary</name>
    <name type="synonym">Arabian camel</name>
    <dbReference type="NCBI Taxonomy" id="9838"/>
    <lineage>
        <taxon>Eukaryota</taxon>
        <taxon>Metazoa</taxon>
        <taxon>Chordata</taxon>
        <taxon>Craniata</taxon>
        <taxon>Vertebrata</taxon>
        <taxon>Euteleostomi</taxon>
        <taxon>Mammalia</taxon>
        <taxon>Eutheria</taxon>
        <taxon>Laurasiatheria</taxon>
        <taxon>Artiodactyla</taxon>
        <taxon>Tylopoda</taxon>
        <taxon>Camelidae</taxon>
        <taxon>Camelus</taxon>
    </lineage>
</organism>
<keyword evidence="1" id="KW-0808">Transferase</keyword>
<name>A0A5N4DI15_CAMDR</name>
<dbReference type="GO" id="GO:0030488">
    <property type="term" value="P:tRNA methylation"/>
    <property type="evidence" value="ECO:0007669"/>
    <property type="project" value="TreeGrafter"/>
</dbReference>
<protein>
    <submittedName>
        <fullName evidence="1">Putative methyltransferase TARBP1</fullName>
    </submittedName>
</protein>
<evidence type="ECO:0000313" key="2">
    <source>
        <dbReference type="Proteomes" id="UP000299084"/>
    </source>
</evidence>
<proteinExistence type="predicted"/>
<reference evidence="1 2" key="1">
    <citation type="journal article" date="2019" name="Mol. Ecol. Resour.">
        <title>Improving Illumina assemblies with Hi-C and long reads: an example with the North African dromedary.</title>
        <authorList>
            <person name="Elbers J.P."/>
            <person name="Rogers M.F."/>
            <person name="Perelman P.L."/>
            <person name="Proskuryakova A.A."/>
            <person name="Serdyukova N.A."/>
            <person name="Johnson W.E."/>
            <person name="Horin P."/>
            <person name="Corander J."/>
            <person name="Murphy D."/>
            <person name="Burger P.A."/>
        </authorList>
    </citation>
    <scope>NUCLEOTIDE SEQUENCE [LARGE SCALE GENOMIC DNA]</scope>
    <source>
        <strain evidence="1">Drom800</strain>
        <tissue evidence="1">Blood</tissue>
    </source>
</reference>
<dbReference type="Proteomes" id="UP000299084">
    <property type="component" value="Unassembled WGS sequence"/>
</dbReference>
<gene>
    <name evidence="1" type="ORF">Cadr_000008865</name>
</gene>
<dbReference type="PANTHER" id="PTHR12029:SF11">
    <property type="entry name" value="METHYLTRANSFERASE TARBP1-RELATED"/>
    <property type="match status" value="1"/>
</dbReference>
<dbReference type="AlphaFoldDB" id="A0A5N4DI15"/>
<evidence type="ECO:0000313" key="1">
    <source>
        <dbReference type="EMBL" id="KAB1270792.1"/>
    </source>
</evidence>
<dbReference type="GO" id="GO:0016423">
    <property type="term" value="F:tRNA (guanine) methyltransferase activity"/>
    <property type="evidence" value="ECO:0007669"/>
    <property type="project" value="TreeGrafter"/>
</dbReference>
<sequence length="185" mass="20821">MAFCFCFQIHVIKPVLPKLNNLFEYAVSEENGCWLFHPSWHLCIYKRMFESENKILTKEGVTHFLELCETRVLPFSPEFSEVMTVIPSTHLRTSNPVSLNSAIVLGKTSCNVVCRQAAGLVTSVKKQLFGVSVLSRSQQHEDCARSLSAVLFHGPESLKSCCLSSDAAPPVIHCIEHTWPFELCY</sequence>
<keyword evidence="1" id="KW-0489">Methyltransferase</keyword>
<accession>A0A5N4DI15</accession>
<dbReference type="EMBL" id="JWIN03000011">
    <property type="protein sequence ID" value="KAB1270792.1"/>
    <property type="molecule type" value="Genomic_DNA"/>
</dbReference>
<keyword evidence="2" id="KW-1185">Reference proteome</keyword>